<dbReference type="Gene3D" id="2.60.40.1190">
    <property type="match status" value="1"/>
</dbReference>
<organism evidence="2 3">
    <name type="scientific">Parabacteroides gordonii MS-1 = DSM 23371</name>
    <dbReference type="NCBI Taxonomy" id="1203610"/>
    <lineage>
        <taxon>Bacteria</taxon>
        <taxon>Pseudomonadati</taxon>
        <taxon>Bacteroidota</taxon>
        <taxon>Bacteroidia</taxon>
        <taxon>Bacteroidales</taxon>
        <taxon>Tannerellaceae</taxon>
        <taxon>Parabacteroides</taxon>
    </lineage>
</organism>
<feature type="domain" description="Carbohydrate-binding" evidence="1">
    <location>
        <begin position="24"/>
        <end position="212"/>
    </location>
</feature>
<keyword evidence="3" id="KW-1185">Reference proteome</keyword>
<dbReference type="GO" id="GO:0030246">
    <property type="term" value="F:carbohydrate binding"/>
    <property type="evidence" value="ECO:0007669"/>
    <property type="project" value="InterPro"/>
</dbReference>
<sequence>MKKLKVPYLVTLDVLDLSSAGYLLESKAHREYIDVINWEKYSYKPIVAFDIARSDAFLYIRYFVKGNSLKALHGVDGSPVYTDSCVEFFMKTVEDHNYMNFEFNCIGTCDAARRQSREIKRSLTSDEYASIRRYSSLENKPFTEKMGVYSWELVVAIPFQLMGLDPENLPEKILGNFYKCADDTEFPHYVSWNPIDVPTPDFHRPEFFGEIYL</sequence>
<dbReference type="Pfam" id="PF16011">
    <property type="entry name" value="CBM9_2"/>
    <property type="match status" value="1"/>
</dbReference>
<dbReference type="PATRIC" id="fig|1203610.3.peg.1243"/>
<proteinExistence type="predicted"/>
<reference evidence="2 3" key="1">
    <citation type="submission" date="2013-04" db="EMBL/GenBank/DDBJ databases">
        <title>The Genome Sequence of Parabacteroides gordonii DSM 23371.</title>
        <authorList>
            <consortium name="The Broad Institute Genomics Platform"/>
            <person name="Earl A."/>
            <person name="Ward D."/>
            <person name="Feldgarden M."/>
            <person name="Gevers D."/>
            <person name="Martens E."/>
            <person name="Sakamoto M."/>
            <person name="Benno Y."/>
            <person name="Suzuki N."/>
            <person name="Matsunaga N."/>
            <person name="Koshihara K."/>
            <person name="Seki M."/>
            <person name="Komiya H."/>
            <person name="Walker B."/>
            <person name="Young S."/>
            <person name="Zeng Q."/>
            <person name="Gargeya S."/>
            <person name="Fitzgerald M."/>
            <person name="Haas B."/>
            <person name="Abouelleil A."/>
            <person name="Allen A.W."/>
            <person name="Alvarado L."/>
            <person name="Arachchi H.M."/>
            <person name="Berlin A.M."/>
            <person name="Chapman S.B."/>
            <person name="Gainer-Dewar J."/>
            <person name="Goldberg J."/>
            <person name="Griggs A."/>
            <person name="Gujja S."/>
            <person name="Hansen M."/>
            <person name="Howarth C."/>
            <person name="Imamovic A."/>
            <person name="Ireland A."/>
            <person name="Larimer J."/>
            <person name="McCowan C."/>
            <person name="Murphy C."/>
            <person name="Pearson M."/>
            <person name="Poon T.W."/>
            <person name="Priest M."/>
            <person name="Roberts A."/>
            <person name="Saif S."/>
            <person name="Shea T."/>
            <person name="Sisk P."/>
            <person name="Sykes S."/>
            <person name="Wortman J."/>
            <person name="Nusbaum C."/>
            <person name="Birren B."/>
        </authorList>
    </citation>
    <scope>NUCLEOTIDE SEQUENCE [LARGE SCALE GENOMIC DNA]</scope>
    <source>
        <strain evidence="2 3">MS-1</strain>
    </source>
</reference>
<evidence type="ECO:0000313" key="3">
    <source>
        <dbReference type="Proteomes" id="UP000033035"/>
    </source>
</evidence>
<dbReference type="HOGENOM" id="CLU_106157_0_0_10"/>
<dbReference type="Proteomes" id="UP000033035">
    <property type="component" value="Unassembled WGS sequence"/>
</dbReference>
<dbReference type="InterPro" id="IPR010502">
    <property type="entry name" value="Carb-bd_dom_fam9"/>
</dbReference>
<gene>
    <name evidence="2" type="ORF">HMPREF1536_01218</name>
</gene>
<dbReference type="GO" id="GO:0016052">
    <property type="term" value="P:carbohydrate catabolic process"/>
    <property type="evidence" value="ECO:0007669"/>
    <property type="project" value="InterPro"/>
</dbReference>
<dbReference type="GO" id="GO:0004553">
    <property type="term" value="F:hydrolase activity, hydrolyzing O-glycosyl compounds"/>
    <property type="evidence" value="ECO:0007669"/>
    <property type="project" value="InterPro"/>
</dbReference>
<dbReference type="SUPFAM" id="SSF49344">
    <property type="entry name" value="CBD9-like"/>
    <property type="match status" value="1"/>
</dbReference>
<evidence type="ECO:0000259" key="1">
    <source>
        <dbReference type="Pfam" id="PF16011"/>
    </source>
</evidence>
<dbReference type="EMBL" id="AQHW01000009">
    <property type="protein sequence ID" value="KKB58343.1"/>
    <property type="molecule type" value="Genomic_DNA"/>
</dbReference>
<dbReference type="RefSeq" id="WP_028727714.1">
    <property type="nucleotide sequence ID" value="NZ_AUAE01000018.1"/>
</dbReference>
<name>A0A0F5JKM9_9BACT</name>
<protein>
    <recommendedName>
        <fullName evidence="1">Carbohydrate-binding domain-containing protein</fullName>
    </recommendedName>
</protein>
<dbReference type="CDD" id="cd09620">
    <property type="entry name" value="CBM9_like_3"/>
    <property type="match status" value="1"/>
</dbReference>
<dbReference type="AlphaFoldDB" id="A0A0F5JKM9"/>
<evidence type="ECO:0000313" key="2">
    <source>
        <dbReference type="EMBL" id="KKB58343.1"/>
    </source>
</evidence>
<dbReference type="STRING" id="1203610.HMPREF1536_01218"/>
<accession>A0A0F5JKM9</accession>
<comment type="caution">
    <text evidence="2">The sequence shown here is derived from an EMBL/GenBank/DDBJ whole genome shotgun (WGS) entry which is preliminary data.</text>
</comment>